<dbReference type="PIRSF" id="PIRSF018266">
    <property type="entry name" value="FecR"/>
    <property type="match status" value="1"/>
</dbReference>
<keyword evidence="5" id="KW-1185">Reference proteome</keyword>
<feature type="domain" description="Protein FecR C-terminal" evidence="3">
    <location>
        <begin position="301"/>
        <end position="369"/>
    </location>
</feature>
<keyword evidence="1" id="KW-0812">Transmembrane</keyword>
<name>A0ABQ1MLF4_9SPHI</name>
<dbReference type="Gene3D" id="3.55.50.30">
    <property type="match status" value="1"/>
</dbReference>
<evidence type="ECO:0008006" key="6">
    <source>
        <dbReference type="Google" id="ProtNLM"/>
    </source>
</evidence>
<evidence type="ECO:0000259" key="2">
    <source>
        <dbReference type="Pfam" id="PF04773"/>
    </source>
</evidence>
<dbReference type="PANTHER" id="PTHR30273">
    <property type="entry name" value="PERIPLASMIC SIGNAL SENSOR AND SIGMA FACTOR ACTIVATOR FECR-RELATED"/>
    <property type="match status" value="1"/>
</dbReference>
<dbReference type="InterPro" id="IPR012373">
    <property type="entry name" value="Ferrdict_sens_TM"/>
</dbReference>
<dbReference type="InterPro" id="IPR006860">
    <property type="entry name" value="FecR"/>
</dbReference>
<dbReference type="Proteomes" id="UP000597338">
    <property type="component" value="Unassembled WGS sequence"/>
</dbReference>
<protein>
    <recommendedName>
        <fullName evidence="6">FecR family protein</fullName>
    </recommendedName>
</protein>
<sequence length="370" mass="41589">MDREYANHLIDKFLKGVLAPEEEYLLLRWYEAKTRDTEVGQPSDVDIKVLRERMLHELKRRRLLKRMTVRYLAAASVVVVLGIGSIVYFANRPLPQESVTATIGPGGNRATLTLINGKKIDLSEQQAGIVVTDDITYLDGSKVVENDRKKDTKGVGMGLLALHTPKGGTYSITLSDGTRVWLNSESTLRYPVHFSDTERVVFLEGEAYFDVSKNNNASGNWPFRVEVTGQHIEVLGTEFNVDAYRDEGDVKTTLVSGKVWLTDDHKQSVILRPGQQASHMGRGFSVRKVAVQESIAWKDGYFYFNDADLDRALKQFARWYGLNVSIFPKRKNELFSGRISRSIPLADAIAILEEISGRAISVEGTTIYVR</sequence>
<dbReference type="Pfam" id="PF16344">
    <property type="entry name" value="FecR_C"/>
    <property type="match status" value="1"/>
</dbReference>
<feature type="domain" description="FecR protein" evidence="2">
    <location>
        <begin position="162"/>
        <end position="259"/>
    </location>
</feature>
<evidence type="ECO:0000313" key="5">
    <source>
        <dbReference type="Proteomes" id="UP000597338"/>
    </source>
</evidence>
<organism evidence="4 5">
    <name type="scientific">Parapedobacter defluvii</name>
    <dbReference type="NCBI Taxonomy" id="2045106"/>
    <lineage>
        <taxon>Bacteria</taxon>
        <taxon>Pseudomonadati</taxon>
        <taxon>Bacteroidota</taxon>
        <taxon>Sphingobacteriia</taxon>
        <taxon>Sphingobacteriales</taxon>
        <taxon>Sphingobacteriaceae</taxon>
        <taxon>Parapedobacter</taxon>
    </lineage>
</organism>
<reference evidence="5" key="1">
    <citation type="journal article" date="2019" name="Int. J. Syst. Evol. Microbiol.">
        <title>The Global Catalogue of Microorganisms (GCM) 10K type strain sequencing project: providing services to taxonomists for standard genome sequencing and annotation.</title>
        <authorList>
            <consortium name="The Broad Institute Genomics Platform"/>
            <consortium name="The Broad Institute Genome Sequencing Center for Infectious Disease"/>
            <person name="Wu L."/>
            <person name="Ma J."/>
        </authorList>
    </citation>
    <scope>NUCLEOTIDE SEQUENCE [LARGE SCALE GENOMIC DNA]</scope>
    <source>
        <strain evidence="5">CGMCC 1.15342</strain>
    </source>
</reference>
<dbReference type="Pfam" id="PF04773">
    <property type="entry name" value="FecR"/>
    <property type="match status" value="1"/>
</dbReference>
<dbReference type="EMBL" id="BMIK01000014">
    <property type="protein sequence ID" value="GGC39316.1"/>
    <property type="molecule type" value="Genomic_DNA"/>
</dbReference>
<feature type="transmembrane region" description="Helical" evidence="1">
    <location>
        <begin position="69"/>
        <end position="90"/>
    </location>
</feature>
<accession>A0ABQ1MLF4</accession>
<keyword evidence="1" id="KW-1133">Transmembrane helix</keyword>
<keyword evidence="1" id="KW-0472">Membrane</keyword>
<comment type="caution">
    <text evidence="4">The sequence shown here is derived from an EMBL/GenBank/DDBJ whole genome shotgun (WGS) entry which is preliminary data.</text>
</comment>
<evidence type="ECO:0000313" key="4">
    <source>
        <dbReference type="EMBL" id="GGC39316.1"/>
    </source>
</evidence>
<dbReference type="InterPro" id="IPR032508">
    <property type="entry name" value="FecR_C"/>
</dbReference>
<dbReference type="PANTHER" id="PTHR30273:SF2">
    <property type="entry name" value="PROTEIN FECR"/>
    <property type="match status" value="1"/>
</dbReference>
<evidence type="ECO:0000259" key="3">
    <source>
        <dbReference type="Pfam" id="PF16344"/>
    </source>
</evidence>
<gene>
    <name evidence="4" type="ORF">GCM10011386_34230</name>
</gene>
<evidence type="ECO:0000256" key="1">
    <source>
        <dbReference type="SAM" id="Phobius"/>
    </source>
</evidence>
<proteinExistence type="predicted"/>
<dbReference type="Gene3D" id="2.60.120.1440">
    <property type="match status" value="1"/>
</dbReference>